<evidence type="ECO:0000256" key="1">
    <source>
        <dbReference type="SAM" id="Phobius"/>
    </source>
</evidence>
<sequence length="155" mass="17330">MQHIPICSMKKKWYTVALYCGALGLSALPTPEITTMWAYFKWFRPSMEMDKDSQLLSTHGRFSSSRMACNIVCLSRYCLEQLKDAATMIPQITRQEIMDKSKSDGLGNALILQLSWFILQIIAHSMNGLTIMLLEINTLGLAALSLPLFSSFGGA</sequence>
<protein>
    <submittedName>
        <fullName evidence="2">Uncharacterized protein</fullName>
    </submittedName>
</protein>
<dbReference type="PANTHER" id="PTHR35043:SF7">
    <property type="entry name" value="TRANSCRIPTION FACTOR DOMAIN-CONTAINING PROTEIN"/>
    <property type="match status" value="1"/>
</dbReference>
<dbReference type="InParanoid" id="A0A0D0DV27"/>
<accession>A0A0D0DV27</accession>
<name>A0A0D0DV27_9AGAM</name>
<dbReference type="OrthoDB" id="3029001at2759"/>
<reference evidence="2 3" key="1">
    <citation type="submission" date="2014-04" db="EMBL/GenBank/DDBJ databases">
        <authorList>
            <consortium name="DOE Joint Genome Institute"/>
            <person name="Kuo A."/>
            <person name="Kohler A."/>
            <person name="Jargeat P."/>
            <person name="Nagy L.G."/>
            <person name="Floudas D."/>
            <person name="Copeland A."/>
            <person name="Barry K.W."/>
            <person name="Cichocki N."/>
            <person name="Veneault-Fourrey C."/>
            <person name="LaButti K."/>
            <person name="Lindquist E.A."/>
            <person name="Lipzen A."/>
            <person name="Lundell T."/>
            <person name="Morin E."/>
            <person name="Murat C."/>
            <person name="Sun H."/>
            <person name="Tunlid A."/>
            <person name="Henrissat B."/>
            <person name="Grigoriev I.V."/>
            <person name="Hibbett D.S."/>
            <person name="Martin F."/>
            <person name="Nordberg H.P."/>
            <person name="Cantor M.N."/>
            <person name="Hua S.X."/>
        </authorList>
    </citation>
    <scope>NUCLEOTIDE SEQUENCE [LARGE SCALE GENOMIC DNA]</scope>
    <source>
        <strain evidence="2 3">Ve08.2h10</strain>
    </source>
</reference>
<feature type="non-terminal residue" evidence="2">
    <location>
        <position position="155"/>
    </location>
</feature>
<keyword evidence="1" id="KW-0812">Transmembrane</keyword>
<dbReference type="Proteomes" id="UP000054538">
    <property type="component" value="Unassembled WGS sequence"/>
</dbReference>
<gene>
    <name evidence="2" type="ORF">PAXRUDRAFT_789226</name>
</gene>
<reference evidence="3" key="2">
    <citation type="submission" date="2015-01" db="EMBL/GenBank/DDBJ databases">
        <title>Evolutionary Origins and Diversification of the Mycorrhizal Mutualists.</title>
        <authorList>
            <consortium name="DOE Joint Genome Institute"/>
            <consortium name="Mycorrhizal Genomics Consortium"/>
            <person name="Kohler A."/>
            <person name="Kuo A."/>
            <person name="Nagy L.G."/>
            <person name="Floudas D."/>
            <person name="Copeland A."/>
            <person name="Barry K.W."/>
            <person name="Cichocki N."/>
            <person name="Veneault-Fourrey C."/>
            <person name="LaButti K."/>
            <person name="Lindquist E.A."/>
            <person name="Lipzen A."/>
            <person name="Lundell T."/>
            <person name="Morin E."/>
            <person name="Murat C."/>
            <person name="Riley R."/>
            <person name="Ohm R."/>
            <person name="Sun H."/>
            <person name="Tunlid A."/>
            <person name="Henrissat B."/>
            <person name="Grigoriev I.V."/>
            <person name="Hibbett D.S."/>
            <person name="Martin F."/>
        </authorList>
    </citation>
    <scope>NUCLEOTIDE SEQUENCE [LARGE SCALE GENOMIC DNA]</scope>
    <source>
        <strain evidence="3">Ve08.2h10</strain>
    </source>
</reference>
<evidence type="ECO:0000313" key="3">
    <source>
        <dbReference type="Proteomes" id="UP000054538"/>
    </source>
</evidence>
<feature type="transmembrane region" description="Helical" evidence="1">
    <location>
        <begin position="16"/>
        <end position="40"/>
    </location>
</feature>
<dbReference type="EMBL" id="KN825204">
    <property type="protein sequence ID" value="KIK93211.1"/>
    <property type="molecule type" value="Genomic_DNA"/>
</dbReference>
<dbReference type="PANTHER" id="PTHR35043">
    <property type="entry name" value="TRANSCRIPTION FACTOR DOMAIN-CONTAINING PROTEIN"/>
    <property type="match status" value="1"/>
</dbReference>
<dbReference type="HOGENOM" id="CLU_022883_3_1_1"/>
<proteinExistence type="predicted"/>
<evidence type="ECO:0000313" key="2">
    <source>
        <dbReference type="EMBL" id="KIK93211.1"/>
    </source>
</evidence>
<keyword evidence="1" id="KW-1133">Transmembrane helix</keyword>
<keyword evidence="3" id="KW-1185">Reference proteome</keyword>
<keyword evidence="1" id="KW-0472">Membrane</keyword>
<organism evidence="2 3">
    <name type="scientific">Paxillus rubicundulus Ve08.2h10</name>
    <dbReference type="NCBI Taxonomy" id="930991"/>
    <lineage>
        <taxon>Eukaryota</taxon>
        <taxon>Fungi</taxon>
        <taxon>Dikarya</taxon>
        <taxon>Basidiomycota</taxon>
        <taxon>Agaricomycotina</taxon>
        <taxon>Agaricomycetes</taxon>
        <taxon>Agaricomycetidae</taxon>
        <taxon>Boletales</taxon>
        <taxon>Paxilineae</taxon>
        <taxon>Paxillaceae</taxon>
        <taxon>Paxillus</taxon>
    </lineage>
</organism>
<dbReference type="AlphaFoldDB" id="A0A0D0DV27"/>